<name>A0A0E9X4G4_ANGAN</name>
<organism evidence="2">
    <name type="scientific">Anguilla anguilla</name>
    <name type="common">European freshwater eel</name>
    <name type="synonym">Muraena anguilla</name>
    <dbReference type="NCBI Taxonomy" id="7936"/>
    <lineage>
        <taxon>Eukaryota</taxon>
        <taxon>Metazoa</taxon>
        <taxon>Chordata</taxon>
        <taxon>Craniata</taxon>
        <taxon>Vertebrata</taxon>
        <taxon>Euteleostomi</taxon>
        <taxon>Actinopterygii</taxon>
        <taxon>Neopterygii</taxon>
        <taxon>Teleostei</taxon>
        <taxon>Anguilliformes</taxon>
        <taxon>Anguillidae</taxon>
        <taxon>Anguilla</taxon>
    </lineage>
</organism>
<dbReference type="AlphaFoldDB" id="A0A0E9X4G4"/>
<keyword evidence="1" id="KW-0472">Membrane</keyword>
<accession>A0A0E9X4G4</accession>
<dbReference type="EMBL" id="GBXM01011236">
    <property type="protein sequence ID" value="JAH97341.1"/>
    <property type="molecule type" value="Transcribed_RNA"/>
</dbReference>
<proteinExistence type="predicted"/>
<protein>
    <submittedName>
        <fullName evidence="2">Uncharacterized protein</fullName>
    </submittedName>
</protein>
<evidence type="ECO:0000256" key="1">
    <source>
        <dbReference type="SAM" id="Phobius"/>
    </source>
</evidence>
<reference evidence="2" key="2">
    <citation type="journal article" date="2015" name="Fish Shellfish Immunol.">
        <title>Early steps in the European eel (Anguilla anguilla)-Vibrio vulnificus interaction in the gills: Role of the RtxA13 toxin.</title>
        <authorList>
            <person name="Callol A."/>
            <person name="Pajuelo D."/>
            <person name="Ebbesson L."/>
            <person name="Teles M."/>
            <person name="MacKenzie S."/>
            <person name="Amaro C."/>
        </authorList>
    </citation>
    <scope>NUCLEOTIDE SEQUENCE</scope>
</reference>
<keyword evidence="1" id="KW-0812">Transmembrane</keyword>
<feature type="transmembrane region" description="Helical" evidence="1">
    <location>
        <begin position="12"/>
        <end position="32"/>
    </location>
</feature>
<evidence type="ECO:0000313" key="2">
    <source>
        <dbReference type="EMBL" id="JAH97341.1"/>
    </source>
</evidence>
<sequence>MFPFFYVRFFKTIGYVFLIYCHFYFGMSLHYIHHEQNKSYTRPSKATNIFLKKRKKKD</sequence>
<reference evidence="2" key="1">
    <citation type="submission" date="2014-11" db="EMBL/GenBank/DDBJ databases">
        <authorList>
            <person name="Amaro Gonzalez C."/>
        </authorList>
    </citation>
    <scope>NUCLEOTIDE SEQUENCE</scope>
</reference>
<keyword evidence="1" id="KW-1133">Transmembrane helix</keyword>